<organism evidence="8 9">
    <name type="scientific">Microbacterium mcarthurae</name>
    <dbReference type="NCBI Taxonomy" id="3035918"/>
    <lineage>
        <taxon>Bacteria</taxon>
        <taxon>Bacillati</taxon>
        <taxon>Actinomycetota</taxon>
        <taxon>Actinomycetes</taxon>
        <taxon>Micrococcales</taxon>
        <taxon>Microbacteriaceae</taxon>
        <taxon>Microbacterium</taxon>
    </lineage>
</organism>
<feature type="transmembrane region" description="Helical" evidence="7">
    <location>
        <begin position="289"/>
        <end position="308"/>
    </location>
</feature>
<evidence type="ECO:0000256" key="4">
    <source>
        <dbReference type="ARBA" id="ARBA00022989"/>
    </source>
</evidence>
<feature type="transmembrane region" description="Helical" evidence="7">
    <location>
        <begin position="231"/>
        <end position="252"/>
    </location>
</feature>
<keyword evidence="2" id="KW-1003">Cell membrane</keyword>
<feature type="region of interest" description="Disordered" evidence="6">
    <location>
        <begin position="1"/>
        <end position="25"/>
    </location>
</feature>
<protein>
    <submittedName>
        <fullName evidence="8">ABC transporter permease</fullName>
    </submittedName>
</protein>
<dbReference type="Proteomes" id="UP001630303">
    <property type="component" value="Unassembled WGS sequence"/>
</dbReference>
<feature type="transmembrane region" description="Helical" evidence="7">
    <location>
        <begin position="60"/>
        <end position="81"/>
    </location>
</feature>
<evidence type="ECO:0000313" key="9">
    <source>
        <dbReference type="Proteomes" id="UP001630303"/>
    </source>
</evidence>
<evidence type="ECO:0000256" key="3">
    <source>
        <dbReference type="ARBA" id="ARBA00022692"/>
    </source>
</evidence>
<keyword evidence="5 7" id="KW-0472">Membrane</keyword>
<evidence type="ECO:0000256" key="7">
    <source>
        <dbReference type="SAM" id="Phobius"/>
    </source>
</evidence>
<evidence type="ECO:0000256" key="2">
    <source>
        <dbReference type="ARBA" id="ARBA00022475"/>
    </source>
</evidence>
<dbReference type="CDD" id="cd06579">
    <property type="entry name" value="TM_PBP1_transp_AraH_like"/>
    <property type="match status" value="1"/>
</dbReference>
<comment type="subcellular location">
    <subcellularLocation>
        <location evidence="1">Cell membrane</location>
        <topology evidence="1">Multi-pass membrane protein</topology>
    </subcellularLocation>
</comment>
<keyword evidence="4 7" id="KW-1133">Transmembrane helix</keyword>
<dbReference type="EMBL" id="JAROCE010000003">
    <property type="protein sequence ID" value="MFM2720917.1"/>
    <property type="molecule type" value="Genomic_DNA"/>
</dbReference>
<feature type="transmembrane region" description="Helical" evidence="7">
    <location>
        <begin position="314"/>
        <end position="332"/>
    </location>
</feature>
<gene>
    <name evidence="8" type="ORF">P5G46_10430</name>
</gene>
<comment type="caution">
    <text evidence="8">The sequence shown here is derived from an EMBL/GenBank/DDBJ whole genome shotgun (WGS) entry which is preliminary data.</text>
</comment>
<dbReference type="PANTHER" id="PTHR32196">
    <property type="entry name" value="ABC TRANSPORTER PERMEASE PROTEIN YPHD-RELATED-RELATED"/>
    <property type="match status" value="1"/>
</dbReference>
<name>A0ABW9GGI9_9MICO</name>
<sequence length="338" mass="33725">MNAFATVADRSAVRDEKSTPKRSRLRPQRVWQTVGPPVIFAVMFAVVAALTPAFLGGGGLTIIAASAAPILLVALGQALVLHIGSIDLSNAAIALLGAILLATLLAPLGAVAPLVVLVIVTLCGALNGVLVAFAQVPSFALTLGTLGIYSAAALVTSGATTVYVTANGESVAALYQTGVVGIPLTFWLGVVVAIILWAVLRFTRLGIGMTAVGRNESGAVFSAVRTRAIKVIAFSLSGFTAGLASIAIIAQAGSASPTGLGSDLLLPAIAAAIVGGTSISGGATNPINVVFGALTVALVPIATAALGIDAQAQSLVYGVVIITVVALTMTRARGSIVK</sequence>
<dbReference type="RefSeq" id="WP_408905672.1">
    <property type="nucleotide sequence ID" value="NZ_JAROCE010000003.1"/>
</dbReference>
<feature type="transmembrane region" description="Helical" evidence="7">
    <location>
        <begin position="146"/>
        <end position="166"/>
    </location>
</feature>
<feature type="transmembrane region" description="Helical" evidence="7">
    <location>
        <begin position="178"/>
        <end position="200"/>
    </location>
</feature>
<evidence type="ECO:0000313" key="8">
    <source>
        <dbReference type="EMBL" id="MFM2720917.1"/>
    </source>
</evidence>
<keyword evidence="9" id="KW-1185">Reference proteome</keyword>
<evidence type="ECO:0000256" key="6">
    <source>
        <dbReference type="SAM" id="MobiDB-lite"/>
    </source>
</evidence>
<evidence type="ECO:0000256" key="5">
    <source>
        <dbReference type="ARBA" id="ARBA00023136"/>
    </source>
</evidence>
<feature type="transmembrane region" description="Helical" evidence="7">
    <location>
        <begin position="88"/>
        <end position="108"/>
    </location>
</feature>
<accession>A0ABW9GGI9</accession>
<dbReference type="Pfam" id="PF02653">
    <property type="entry name" value="BPD_transp_2"/>
    <property type="match status" value="1"/>
</dbReference>
<reference evidence="8 9" key="1">
    <citation type="submission" date="2023-03" db="EMBL/GenBank/DDBJ databases">
        <title>MT1 and MT2 Draft Genomes of Novel Species.</title>
        <authorList>
            <person name="Venkateswaran K."/>
        </authorList>
    </citation>
    <scope>NUCLEOTIDE SEQUENCE [LARGE SCALE GENOMIC DNA]</scope>
    <source>
        <strain evidence="8 9">IF8SW-P5</strain>
    </source>
</reference>
<evidence type="ECO:0000256" key="1">
    <source>
        <dbReference type="ARBA" id="ARBA00004651"/>
    </source>
</evidence>
<feature type="transmembrane region" description="Helical" evidence="7">
    <location>
        <begin position="114"/>
        <end position="134"/>
    </location>
</feature>
<keyword evidence="3 7" id="KW-0812">Transmembrane</keyword>
<proteinExistence type="predicted"/>
<dbReference type="InterPro" id="IPR001851">
    <property type="entry name" value="ABC_transp_permease"/>
</dbReference>
<feature type="transmembrane region" description="Helical" evidence="7">
    <location>
        <begin position="30"/>
        <end position="54"/>
    </location>
</feature>